<protein>
    <submittedName>
        <fullName evidence="2">Uncharacterized protein</fullName>
    </submittedName>
</protein>
<gene>
    <name evidence="2" type="ORF">PHYSODRAFT_348612</name>
</gene>
<dbReference type="InParanoid" id="G5AFZ5"/>
<evidence type="ECO:0000256" key="1">
    <source>
        <dbReference type="SAM" id="SignalP"/>
    </source>
</evidence>
<evidence type="ECO:0000313" key="3">
    <source>
        <dbReference type="Proteomes" id="UP000002640"/>
    </source>
</evidence>
<dbReference type="Proteomes" id="UP000002640">
    <property type="component" value="Unassembled WGS sequence"/>
</dbReference>
<dbReference type="KEGG" id="psoj:PHYSODRAFT_348612"/>
<name>G5AFZ5_PHYSP</name>
<dbReference type="SMR" id="G5AFZ5"/>
<dbReference type="OMA" id="IPCQLAS"/>
<keyword evidence="3" id="KW-1185">Reference proteome</keyword>
<accession>G5AFZ5</accession>
<dbReference type="AlphaFoldDB" id="G5AFZ5"/>
<feature type="chain" id="PRO_5003473134" evidence="1">
    <location>
        <begin position="20"/>
        <end position="149"/>
    </location>
</feature>
<evidence type="ECO:0000313" key="2">
    <source>
        <dbReference type="EMBL" id="EGZ05507.1"/>
    </source>
</evidence>
<organism evidence="2 3">
    <name type="scientific">Phytophthora sojae (strain P6497)</name>
    <name type="common">Soybean stem and root rot agent</name>
    <name type="synonym">Phytophthora megasperma f. sp. glycines</name>
    <dbReference type="NCBI Taxonomy" id="1094619"/>
    <lineage>
        <taxon>Eukaryota</taxon>
        <taxon>Sar</taxon>
        <taxon>Stramenopiles</taxon>
        <taxon>Oomycota</taxon>
        <taxon>Peronosporomycetes</taxon>
        <taxon>Peronosporales</taxon>
        <taxon>Peronosporaceae</taxon>
        <taxon>Phytophthora</taxon>
    </lineage>
</organism>
<sequence length="149" mass="16698">MRCAHILLLLAALPSSVSAASRFNPSTATCSAPVRTQLEPAPLSAEEQNLLQQLLPQPTSKRPVVRGELRAPLHIPCQLRAFPHLPAFVSEIEHHEVPNFEARTEVKEFAQPPHVIFFDERQEVVRTIVVAPSWTGFELRDLILDNLKN</sequence>
<dbReference type="EMBL" id="JH159166">
    <property type="protein sequence ID" value="EGZ05507.1"/>
    <property type="molecule type" value="Genomic_DNA"/>
</dbReference>
<dbReference type="RefSeq" id="XP_009539038.1">
    <property type="nucleotide sequence ID" value="XM_009540743.1"/>
</dbReference>
<feature type="signal peptide" evidence="1">
    <location>
        <begin position="1"/>
        <end position="19"/>
    </location>
</feature>
<proteinExistence type="predicted"/>
<keyword evidence="1" id="KW-0732">Signal</keyword>
<reference evidence="2 3" key="1">
    <citation type="journal article" date="2006" name="Science">
        <title>Phytophthora genome sequences uncover evolutionary origins and mechanisms of pathogenesis.</title>
        <authorList>
            <person name="Tyler B.M."/>
            <person name="Tripathy S."/>
            <person name="Zhang X."/>
            <person name="Dehal P."/>
            <person name="Jiang R.H."/>
            <person name="Aerts A."/>
            <person name="Arredondo F.D."/>
            <person name="Baxter L."/>
            <person name="Bensasson D."/>
            <person name="Beynon J.L."/>
            <person name="Chapman J."/>
            <person name="Damasceno C.M."/>
            <person name="Dorrance A.E."/>
            <person name="Dou D."/>
            <person name="Dickerman A.W."/>
            <person name="Dubchak I.L."/>
            <person name="Garbelotto M."/>
            <person name="Gijzen M."/>
            <person name="Gordon S.G."/>
            <person name="Govers F."/>
            <person name="Grunwald N.J."/>
            <person name="Huang W."/>
            <person name="Ivors K.L."/>
            <person name="Jones R.W."/>
            <person name="Kamoun S."/>
            <person name="Krampis K."/>
            <person name="Lamour K.H."/>
            <person name="Lee M.K."/>
            <person name="McDonald W.H."/>
            <person name="Medina M."/>
            <person name="Meijer H.J."/>
            <person name="Nordberg E.K."/>
            <person name="Maclean D.J."/>
            <person name="Ospina-Giraldo M.D."/>
            <person name="Morris P.F."/>
            <person name="Phuntumart V."/>
            <person name="Putnam N.H."/>
            <person name="Rash S."/>
            <person name="Rose J.K."/>
            <person name="Sakihama Y."/>
            <person name="Salamov A.A."/>
            <person name="Savidor A."/>
            <person name="Scheuring C.F."/>
            <person name="Smith B.M."/>
            <person name="Sobral B.W."/>
            <person name="Terry A."/>
            <person name="Torto-Alalibo T.A."/>
            <person name="Win J."/>
            <person name="Xu Z."/>
            <person name="Zhang H."/>
            <person name="Grigoriev I.V."/>
            <person name="Rokhsar D.S."/>
            <person name="Boore J.L."/>
        </authorList>
    </citation>
    <scope>NUCLEOTIDE SEQUENCE [LARGE SCALE GENOMIC DNA]</scope>
    <source>
        <strain evidence="2 3">P6497</strain>
    </source>
</reference>
<dbReference type="GeneID" id="20648988"/>